<dbReference type="STRING" id="446469.Sked_13110"/>
<reference evidence="7 8" key="1">
    <citation type="journal article" date="2009" name="Stand. Genomic Sci.">
        <title>Complete genome sequence of Sanguibacter keddieii type strain (ST-74).</title>
        <authorList>
            <person name="Ivanova N."/>
            <person name="Sikorski J."/>
            <person name="Sims D."/>
            <person name="Brettin T."/>
            <person name="Detter J.C."/>
            <person name="Han C."/>
            <person name="Lapidus A."/>
            <person name="Copeland A."/>
            <person name="Glavina Del Rio T."/>
            <person name="Nolan M."/>
            <person name="Chen F."/>
            <person name="Lucas S."/>
            <person name="Tice H."/>
            <person name="Cheng J.F."/>
            <person name="Bruce D."/>
            <person name="Goodwin L."/>
            <person name="Pitluck S."/>
            <person name="Pati A."/>
            <person name="Mavromatis K."/>
            <person name="Chen A."/>
            <person name="Palaniappan K."/>
            <person name="D'haeseleer P."/>
            <person name="Chain P."/>
            <person name="Bristow J."/>
            <person name="Eisen J.A."/>
            <person name="Markowitz V."/>
            <person name="Hugenholtz P."/>
            <person name="Goker M."/>
            <person name="Pukall R."/>
            <person name="Klenk H.P."/>
            <person name="Kyrpides N.C."/>
        </authorList>
    </citation>
    <scope>NUCLEOTIDE SEQUENCE [LARGE SCALE GENOMIC DNA]</scope>
    <source>
        <strain evidence="8">ATCC 51767 / DSM 10542 / NCFB 3025 / ST-74</strain>
    </source>
</reference>
<evidence type="ECO:0000256" key="2">
    <source>
        <dbReference type="ARBA" id="ARBA00022723"/>
    </source>
</evidence>
<dbReference type="HOGENOM" id="CLU_173940_0_1_11"/>
<dbReference type="Pfam" id="PF09360">
    <property type="entry name" value="zf-CDGSH"/>
    <property type="match status" value="1"/>
</dbReference>
<keyword evidence="1" id="KW-0001">2Fe-2S</keyword>
<evidence type="ECO:0000256" key="1">
    <source>
        <dbReference type="ARBA" id="ARBA00022714"/>
    </source>
</evidence>
<accession>D1BEH4</accession>
<evidence type="ECO:0000256" key="3">
    <source>
        <dbReference type="ARBA" id="ARBA00023004"/>
    </source>
</evidence>
<dbReference type="EMBL" id="CP001819">
    <property type="protein sequence ID" value="ACZ21252.1"/>
    <property type="molecule type" value="Genomic_DNA"/>
</dbReference>
<gene>
    <name evidence="7" type="ordered locus">Sked_13110</name>
</gene>
<evidence type="ECO:0000259" key="6">
    <source>
        <dbReference type="SMART" id="SM00704"/>
    </source>
</evidence>
<feature type="domain" description="Iron-binding zinc finger CDGSH type" evidence="6">
    <location>
        <begin position="62"/>
        <end position="100"/>
    </location>
</feature>
<sequence>MSGDAQPRALGDAQPRALGDAQPEALSDAAGAETSGALVGHDVTITLCPDGPLLLRGPATLLGADGREVPRGRNVVALCRCGGSAIKPLCDGTHKVNGFRSEDG</sequence>
<protein>
    <submittedName>
        <fullName evidence="7">Iron-binding zinc finger protein, CDGSH type</fullName>
    </submittedName>
</protein>
<organism evidence="7 8">
    <name type="scientific">Sanguibacter keddieii (strain ATCC 51767 / DSM 10542 / NCFB 3025 / ST-74)</name>
    <dbReference type="NCBI Taxonomy" id="446469"/>
    <lineage>
        <taxon>Bacteria</taxon>
        <taxon>Bacillati</taxon>
        <taxon>Actinomycetota</taxon>
        <taxon>Actinomycetes</taxon>
        <taxon>Micrococcales</taxon>
        <taxon>Sanguibacteraceae</taxon>
        <taxon>Sanguibacter</taxon>
    </lineage>
</organism>
<keyword evidence="2" id="KW-0479">Metal-binding</keyword>
<dbReference type="InterPro" id="IPR018967">
    <property type="entry name" value="FeS-contain_CDGSH-typ"/>
</dbReference>
<dbReference type="InterPro" id="IPR042216">
    <property type="entry name" value="MitoNEET_CISD"/>
</dbReference>
<dbReference type="GO" id="GO:0046872">
    <property type="term" value="F:metal ion binding"/>
    <property type="evidence" value="ECO:0007669"/>
    <property type="project" value="UniProtKB-KW"/>
</dbReference>
<dbReference type="eggNOG" id="COG3369">
    <property type="taxonomic scope" value="Bacteria"/>
</dbReference>
<evidence type="ECO:0000313" key="7">
    <source>
        <dbReference type="EMBL" id="ACZ21252.1"/>
    </source>
</evidence>
<dbReference type="AlphaFoldDB" id="D1BEH4"/>
<proteinExistence type="predicted"/>
<dbReference type="SMART" id="SM00704">
    <property type="entry name" value="ZnF_CDGSH"/>
    <property type="match status" value="1"/>
</dbReference>
<evidence type="ECO:0000256" key="4">
    <source>
        <dbReference type="ARBA" id="ARBA00023014"/>
    </source>
</evidence>
<dbReference type="KEGG" id="ske:Sked_13110"/>
<keyword evidence="4" id="KW-0411">Iron-sulfur</keyword>
<dbReference type="GO" id="GO:0051537">
    <property type="term" value="F:2 iron, 2 sulfur cluster binding"/>
    <property type="evidence" value="ECO:0007669"/>
    <property type="project" value="UniProtKB-KW"/>
</dbReference>
<name>D1BEH4_SANKS</name>
<dbReference type="Proteomes" id="UP000000322">
    <property type="component" value="Chromosome"/>
</dbReference>
<evidence type="ECO:0000313" key="8">
    <source>
        <dbReference type="Proteomes" id="UP000000322"/>
    </source>
</evidence>
<keyword evidence="8" id="KW-1185">Reference proteome</keyword>
<feature type="region of interest" description="Disordered" evidence="5">
    <location>
        <begin position="1"/>
        <end position="33"/>
    </location>
</feature>
<dbReference type="GO" id="GO:0005737">
    <property type="term" value="C:cytoplasm"/>
    <property type="evidence" value="ECO:0007669"/>
    <property type="project" value="UniProtKB-ARBA"/>
</dbReference>
<dbReference type="Gene3D" id="3.40.5.90">
    <property type="entry name" value="CDGSH iron-sulfur domain, mitoNEET-type"/>
    <property type="match status" value="1"/>
</dbReference>
<dbReference type="RefSeq" id="WP_012866321.1">
    <property type="nucleotide sequence ID" value="NC_013521.1"/>
</dbReference>
<keyword evidence="3" id="KW-0408">Iron</keyword>
<evidence type="ECO:0000256" key="5">
    <source>
        <dbReference type="SAM" id="MobiDB-lite"/>
    </source>
</evidence>